<feature type="domain" description="Helix-turn-helix" evidence="1">
    <location>
        <begin position="26"/>
        <end position="81"/>
    </location>
</feature>
<sequence length="123" mass="14441">MKRNNNNYEFSIFRKSSHSDQTIDCSSSHPFHHKSAEYNSMIHSLVIMPLSADDYTHELNIIKQIAQNNGYHHCFVDNIFRKRLYNKAISQVYPEVTDIHKNFRTLTYLGNPVSKISKFLSDF</sequence>
<evidence type="ECO:0000313" key="2">
    <source>
        <dbReference type="EMBL" id="KAK9884524.1"/>
    </source>
</evidence>
<dbReference type="EMBL" id="JARQZJ010000093">
    <property type="protein sequence ID" value="KAK9884524.1"/>
    <property type="molecule type" value="Genomic_DNA"/>
</dbReference>
<evidence type="ECO:0000313" key="3">
    <source>
        <dbReference type="Proteomes" id="UP001431783"/>
    </source>
</evidence>
<reference evidence="2 3" key="1">
    <citation type="submission" date="2023-03" db="EMBL/GenBank/DDBJ databases">
        <title>Genome insight into feeding habits of ladybird beetles.</title>
        <authorList>
            <person name="Li H.-S."/>
            <person name="Huang Y.-H."/>
            <person name="Pang H."/>
        </authorList>
    </citation>
    <scope>NUCLEOTIDE SEQUENCE [LARGE SCALE GENOMIC DNA]</scope>
    <source>
        <strain evidence="2">SYSU_2023b</strain>
        <tissue evidence="2">Whole body</tissue>
    </source>
</reference>
<protein>
    <recommendedName>
        <fullName evidence="1">Helix-turn-helix domain-containing protein</fullName>
    </recommendedName>
</protein>
<accession>A0AAW1UN58</accession>
<organism evidence="2 3">
    <name type="scientific">Henosepilachna vigintioctopunctata</name>
    <dbReference type="NCBI Taxonomy" id="420089"/>
    <lineage>
        <taxon>Eukaryota</taxon>
        <taxon>Metazoa</taxon>
        <taxon>Ecdysozoa</taxon>
        <taxon>Arthropoda</taxon>
        <taxon>Hexapoda</taxon>
        <taxon>Insecta</taxon>
        <taxon>Pterygota</taxon>
        <taxon>Neoptera</taxon>
        <taxon>Endopterygota</taxon>
        <taxon>Coleoptera</taxon>
        <taxon>Polyphaga</taxon>
        <taxon>Cucujiformia</taxon>
        <taxon>Coccinelloidea</taxon>
        <taxon>Coccinellidae</taxon>
        <taxon>Epilachninae</taxon>
        <taxon>Epilachnini</taxon>
        <taxon>Henosepilachna</taxon>
    </lineage>
</organism>
<gene>
    <name evidence="2" type="ORF">WA026_007366</name>
</gene>
<dbReference type="AlphaFoldDB" id="A0AAW1UN58"/>
<dbReference type="Pfam" id="PF26215">
    <property type="entry name" value="HTH_animal"/>
    <property type="match status" value="1"/>
</dbReference>
<comment type="caution">
    <text evidence="2">The sequence shown here is derived from an EMBL/GenBank/DDBJ whole genome shotgun (WGS) entry which is preliminary data.</text>
</comment>
<evidence type="ECO:0000259" key="1">
    <source>
        <dbReference type="Pfam" id="PF26215"/>
    </source>
</evidence>
<dbReference type="Proteomes" id="UP001431783">
    <property type="component" value="Unassembled WGS sequence"/>
</dbReference>
<name>A0AAW1UN58_9CUCU</name>
<keyword evidence="3" id="KW-1185">Reference proteome</keyword>
<proteinExistence type="predicted"/>
<dbReference type="InterPro" id="IPR058912">
    <property type="entry name" value="HTH_animal"/>
</dbReference>